<dbReference type="InterPro" id="IPR001680">
    <property type="entry name" value="WD40_rpt"/>
</dbReference>
<dbReference type="SUPFAM" id="SSF50998">
    <property type="entry name" value="Quinoprotein alcohol dehydrogenase-like"/>
    <property type="match status" value="1"/>
</dbReference>
<dbReference type="SUPFAM" id="SSF52540">
    <property type="entry name" value="P-loop containing nucleoside triphosphate hydrolases"/>
    <property type="match status" value="1"/>
</dbReference>
<evidence type="ECO:0000256" key="11">
    <source>
        <dbReference type="PROSITE-ProRule" id="PRU00221"/>
    </source>
</evidence>
<evidence type="ECO:0000256" key="12">
    <source>
        <dbReference type="SAM" id="MobiDB-lite"/>
    </source>
</evidence>
<evidence type="ECO:0000256" key="2">
    <source>
        <dbReference type="ARBA" id="ARBA00022574"/>
    </source>
</evidence>
<proteinExistence type="inferred from homology"/>
<evidence type="ECO:0000259" key="13">
    <source>
        <dbReference type="PROSITE" id="PS50837"/>
    </source>
</evidence>
<dbReference type="PANTHER" id="PTHR22847:SF637">
    <property type="entry name" value="WD REPEAT DOMAIN 5B"/>
    <property type="match status" value="1"/>
</dbReference>
<dbReference type="GeneID" id="89980497"/>
<dbReference type="SUPFAM" id="SSF48264">
    <property type="entry name" value="Cytochrome P450"/>
    <property type="match status" value="1"/>
</dbReference>
<feature type="binding site" description="axial binding residue" evidence="10">
    <location>
        <position position="1966"/>
    </location>
    <ligand>
        <name>heme</name>
        <dbReference type="ChEBI" id="CHEBI:30413"/>
    </ligand>
    <ligandPart>
        <name>Fe</name>
        <dbReference type="ChEBI" id="CHEBI:18248"/>
    </ligandPart>
</feature>
<dbReference type="InterPro" id="IPR017972">
    <property type="entry name" value="Cyt_P450_CS"/>
</dbReference>
<dbReference type="RefSeq" id="XP_064708534.1">
    <property type="nucleotide sequence ID" value="XM_064855874.1"/>
</dbReference>
<feature type="compositionally biased region" description="Basic and acidic residues" evidence="12">
    <location>
        <begin position="89"/>
        <end position="102"/>
    </location>
</feature>
<evidence type="ECO:0000256" key="1">
    <source>
        <dbReference type="ARBA" id="ARBA00004570"/>
    </source>
</evidence>
<name>A0AAV9NGD1_9EURO</name>
<protein>
    <recommendedName>
        <fullName evidence="8">Mitochondrial division protein 1</fullName>
    </recommendedName>
</protein>
<keyword evidence="3 10" id="KW-0479">Metal-binding</keyword>
<dbReference type="PRINTS" id="PR00463">
    <property type="entry name" value="EP450I"/>
</dbReference>
<keyword evidence="6 10" id="KW-0408">Iron</keyword>
<feature type="repeat" description="WD" evidence="11">
    <location>
        <begin position="1340"/>
        <end position="1382"/>
    </location>
</feature>
<dbReference type="PRINTS" id="PR00385">
    <property type="entry name" value="P450"/>
</dbReference>
<organism evidence="14 15">
    <name type="scientific">Exophiala bonariae</name>
    <dbReference type="NCBI Taxonomy" id="1690606"/>
    <lineage>
        <taxon>Eukaryota</taxon>
        <taxon>Fungi</taxon>
        <taxon>Dikarya</taxon>
        <taxon>Ascomycota</taxon>
        <taxon>Pezizomycotina</taxon>
        <taxon>Eurotiomycetes</taxon>
        <taxon>Chaetothyriomycetidae</taxon>
        <taxon>Chaetothyriales</taxon>
        <taxon>Herpotrichiellaceae</taxon>
        <taxon>Exophiala</taxon>
    </lineage>
</organism>
<comment type="subcellular location">
    <subcellularLocation>
        <location evidence="1">Mitochondrion outer membrane</location>
        <topology evidence="1">Peripheral membrane protein</topology>
        <orientation evidence="1">Cytoplasmic side</orientation>
    </subcellularLocation>
</comment>
<dbReference type="GO" id="GO:0020037">
    <property type="term" value="F:heme binding"/>
    <property type="evidence" value="ECO:0007669"/>
    <property type="project" value="InterPro"/>
</dbReference>
<evidence type="ECO:0000256" key="8">
    <source>
        <dbReference type="ARBA" id="ARBA00039789"/>
    </source>
</evidence>
<dbReference type="InterPro" id="IPR015943">
    <property type="entry name" value="WD40/YVTN_repeat-like_dom_sf"/>
</dbReference>
<dbReference type="CDD" id="cd11058">
    <property type="entry name" value="CYP60B-like"/>
    <property type="match status" value="1"/>
</dbReference>
<evidence type="ECO:0000256" key="5">
    <source>
        <dbReference type="ARBA" id="ARBA00023002"/>
    </source>
</evidence>
<comment type="caution">
    <text evidence="14">The sequence shown here is derived from an EMBL/GenBank/DDBJ whole genome shotgun (WGS) entry which is preliminary data.</text>
</comment>
<dbReference type="Gene3D" id="3.40.50.300">
    <property type="entry name" value="P-loop containing nucleotide triphosphate hydrolases"/>
    <property type="match status" value="1"/>
</dbReference>
<feature type="repeat" description="WD" evidence="11">
    <location>
        <begin position="1298"/>
        <end position="1340"/>
    </location>
</feature>
<feature type="compositionally biased region" description="Basic and acidic residues" evidence="12">
    <location>
        <begin position="71"/>
        <end position="81"/>
    </location>
</feature>
<feature type="compositionally biased region" description="Basic and acidic residues" evidence="12">
    <location>
        <begin position="43"/>
        <end position="58"/>
    </location>
</feature>
<dbReference type="Proteomes" id="UP001358417">
    <property type="component" value="Unassembled WGS sequence"/>
</dbReference>
<evidence type="ECO:0000256" key="3">
    <source>
        <dbReference type="ARBA" id="ARBA00022723"/>
    </source>
</evidence>
<dbReference type="SUPFAM" id="SSF50978">
    <property type="entry name" value="WD40 repeat-like"/>
    <property type="match status" value="1"/>
</dbReference>
<comment type="similarity">
    <text evidence="7">Belongs to the WD repeat MDV1/CAF4 family.</text>
</comment>
<dbReference type="CDD" id="cd00200">
    <property type="entry name" value="WD40"/>
    <property type="match status" value="2"/>
</dbReference>
<dbReference type="Pfam" id="PF24883">
    <property type="entry name" value="NPHP3_N"/>
    <property type="match status" value="1"/>
</dbReference>
<accession>A0AAV9NGD1</accession>
<dbReference type="EMBL" id="JAVRRD010000007">
    <property type="protein sequence ID" value="KAK5056818.1"/>
    <property type="molecule type" value="Genomic_DNA"/>
</dbReference>
<dbReference type="PANTHER" id="PTHR22847">
    <property type="entry name" value="WD40 REPEAT PROTEIN"/>
    <property type="match status" value="1"/>
</dbReference>
<dbReference type="GO" id="GO:1990234">
    <property type="term" value="C:transferase complex"/>
    <property type="evidence" value="ECO:0007669"/>
    <property type="project" value="UniProtKB-ARBA"/>
</dbReference>
<evidence type="ECO:0000256" key="9">
    <source>
        <dbReference type="ARBA" id="ARBA00043913"/>
    </source>
</evidence>
<keyword evidence="4" id="KW-0677">Repeat</keyword>
<dbReference type="GO" id="GO:0005506">
    <property type="term" value="F:iron ion binding"/>
    <property type="evidence" value="ECO:0007669"/>
    <property type="project" value="InterPro"/>
</dbReference>
<dbReference type="PROSITE" id="PS50837">
    <property type="entry name" value="NACHT"/>
    <property type="match status" value="1"/>
</dbReference>
<dbReference type="Pfam" id="PF17100">
    <property type="entry name" value="NACHT_N"/>
    <property type="match status" value="1"/>
</dbReference>
<evidence type="ECO:0000313" key="14">
    <source>
        <dbReference type="EMBL" id="KAK5056818.1"/>
    </source>
</evidence>
<comment type="function">
    <text evidence="9">Involved in mitochondrial fission. Acts as an adapter protein required to form mitochondrial fission complexes. Formation of these complexes is required to promote constriction and fission of the mitochondrial compartment at a late step in mitochondrial division.</text>
</comment>
<dbReference type="InterPro" id="IPR031359">
    <property type="entry name" value="NACHT_N"/>
</dbReference>
<dbReference type="SMART" id="SM00320">
    <property type="entry name" value="WD40"/>
    <property type="match status" value="11"/>
</dbReference>
<feature type="repeat" description="WD" evidence="11">
    <location>
        <begin position="1183"/>
        <end position="1212"/>
    </location>
</feature>
<feature type="repeat" description="WD" evidence="11">
    <location>
        <begin position="1006"/>
        <end position="1047"/>
    </location>
</feature>
<dbReference type="PROSITE" id="PS50294">
    <property type="entry name" value="WD_REPEATS_REGION"/>
    <property type="match status" value="4"/>
</dbReference>
<reference evidence="14 15" key="1">
    <citation type="submission" date="2023-08" db="EMBL/GenBank/DDBJ databases">
        <title>Black Yeasts Isolated from many extreme environments.</title>
        <authorList>
            <person name="Coleine C."/>
            <person name="Stajich J.E."/>
            <person name="Selbmann L."/>
        </authorList>
    </citation>
    <scope>NUCLEOTIDE SEQUENCE [LARGE SCALE GENOMIC DNA]</scope>
    <source>
        <strain evidence="14 15">CCFEE 5792</strain>
    </source>
</reference>
<dbReference type="InterPro" id="IPR001128">
    <property type="entry name" value="Cyt_P450"/>
</dbReference>
<dbReference type="InterPro" id="IPR036322">
    <property type="entry name" value="WD40_repeat_dom_sf"/>
</dbReference>
<evidence type="ECO:0000256" key="4">
    <source>
        <dbReference type="ARBA" id="ARBA00022737"/>
    </source>
</evidence>
<dbReference type="InterPro" id="IPR036396">
    <property type="entry name" value="Cyt_P450_sf"/>
</dbReference>
<feature type="region of interest" description="Disordered" evidence="12">
    <location>
        <begin position="1"/>
        <end position="129"/>
    </location>
</feature>
<dbReference type="InterPro" id="IPR027417">
    <property type="entry name" value="P-loop_NTPase"/>
</dbReference>
<comment type="cofactor">
    <cofactor evidence="10">
        <name>heme</name>
        <dbReference type="ChEBI" id="CHEBI:30413"/>
    </cofactor>
</comment>
<dbReference type="PROSITE" id="PS00678">
    <property type="entry name" value="WD_REPEATS_1"/>
    <property type="match status" value="1"/>
</dbReference>
<dbReference type="GO" id="GO:0005741">
    <property type="term" value="C:mitochondrial outer membrane"/>
    <property type="evidence" value="ECO:0007669"/>
    <property type="project" value="UniProtKB-SubCell"/>
</dbReference>
<dbReference type="InterPro" id="IPR019775">
    <property type="entry name" value="WD40_repeat_CS"/>
</dbReference>
<dbReference type="PROSITE" id="PS50082">
    <property type="entry name" value="WD_REPEATS_2"/>
    <property type="match status" value="7"/>
</dbReference>
<feature type="repeat" description="WD" evidence="11">
    <location>
        <begin position="1130"/>
        <end position="1171"/>
    </location>
</feature>
<dbReference type="InterPro" id="IPR007111">
    <property type="entry name" value="NACHT_NTPase"/>
</dbReference>
<dbReference type="Pfam" id="PF00400">
    <property type="entry name" value="WD40"/>
    <property type="match status" value="5"/>
</dbReference>
<feature type="repeat" description="WD" evidence="11">
    <location>
        <begin position="1088"/>
        <end position="1129"/>
    </location>
</feature>
<evidence type="ECO:0000256" key="10">
    <source>
        <dbReference type="PIRSR" id="PIRSR602401-1"/>
    </source>
</evidence>
<dbReference type="InterPro" id="IPR056884">
    <property type="entry name" value="NPHP3-like_N"/>
</dbReference>
<evidence type="ECO:0000256" key="7">
    <source>
        <dbReference type="ARBA" id="ARBA00038415"/>
    </source>
</evidence>
<keyword evidence="10" id="KW-0349">Heme</keyword>
<evidence type="ECO:0000256" key="6">
    <source>
        <dbReference type="ARBA" id="ARBA00023004"/>
    </source>
</evidence>
<keyword evidence="2 11" id="KW-0853">WD repeat</keyword>
<dbReference type="GO" id="GO:0016705">
    <property type="term" value="F:oxidoreductase activity, acting on paired donors, with incorporation or reduction of molecular oxygen"/>
    <property type="evidence" value="ECO:0007669"/>
    <property type="project" value="InterPro"/>
</dbReference>
<dbReference type="Pfam" id="PF00067">
    <property type="entry name" value="p450"/>
    <property type="match status" value="1"/>
</dbReference>
<dbReference type="GO" id="GO:0004497">
    <property type="term" value="F:monooxygenase activity"/>
    <property type="evidence" value="ECO:0007669"/>
    <property type="project" value="InterPro"/>
</dbReference>
<dbReference type="Gene3D" id="2.130.10.10">
    <property type="entry name" value="YVTN repeat-like/Quinoprotein amine dehydrogenase"/>
    <property type="match status" value="4"/>
</dbReference>
<gene>
    <name evidence="14" type="ORF">LTR84_012350</name>
</gene>
<dbReference type="InterPro" id="IPR011047">
    <property type="entry name" value="Quinoprotein_ADH-like_sf"/>
</dbReference>
<dbReference type="InterPro" id="IPR002401">
    <property type="entry name" value="Cyt_P450_E_grp-I"/>
</dbReference>
<dbReference type="Gene3D" id="1.10.630.10">
    <property type="entry name" value="Cytochrome P450"/>
    <property type="match status" value="1"/>
</dbReference>
<feature type="repeat" description="WD" evidence="11">
    <location>
        <begin position="1257"/>
        <end position="1298"/>
    </location>
</feature>
<feature type="domain" description="NACHT" evidence="13">
    <location>
        <begin position="468"/>
        <end position="616"/>
    </location>
</feature>
<sequence length="2022" mass="225577">MPFSKLFGKESKSSHKNGTSSKPKEQDIPKSSLRASLASHFTSHGEAKESESPARIDPEPGASLPQILQSKADREVAESPKGDASLIAEKTHGAFRASEDTKNPFGLNDTLDSPSARADLGVKDSSAAKSPSLSQEIWNDAYEAISKDEGDLVKSYAMALKVFLEDEKTSNAPSLNSDLYLSQFNDRTQRQEYLEKLVAKGRTKIMTTVKVSNVIGNIADAVLKTKPVTDLVLTIPQAAPAALPWAGVCIGLQILSNPKSALNSNLAGVAYVASRMDWYCALVEHLLHTTNVDSPSVSYESVLEKLRGKVMELYKTILLYQMRSVCSYYRNQGWNFFLQLWNFDDWDGALDSVVQAEKSLMDDWDRYDRAKAGRVRDELLQLTNLMETHLDDIRQTLRDHFIQQDKRLQDKEVHETLSALFVVNPLDDMTRIVNEREPLINDVHKWILKDEKYEALTNWTDSNDPQCRLLWIKGDAGTGKTMLLISIVRELSNQLAKFTPSLSCFFFQSQGKTKKALDKASDALRSLAWMLLTSQPDLAVHLQGDYKLSKEKLFTDANAPEAMLRNLEKILRHARPVYFVVDALDECDHDFDRILDLIATSLSISTKIKWLISSRPEVDLLTRLDDLRKDKLEITQIASELDMEGQNDRVDTYIRYKLSALQNSKKFGKSYQDENILNEISKEVTRRAEDNLLWLSLVFDDLSQMRGSYAIKSIKKYPSGLPQLYDHKMSILEHEEGEYLNYCKDVLIATSHTQRALSLTELAALIPWADETDPSMIVDKCRSFITEIEETISLNHKSAKDYLVSIVPRLRGGAIQGHAEIAKMSIEVMKLSLKRNIYGLKYSSAPTDIEPPESDSLASVAYACEFWADHLRLAIEQREESFEIQKELCTQGFHFLTQHFLHWLESLSLLQKYSSGIISMRNVLRIIQQLYDQDYEIPRFLIEAVRFATTYASIIERAPMQIYAAALLFSPAKSQMKELFWERERPDFVESIQGISRSWNSCLQILEGNDSTVVSLAYSSDGKKLATGYYSGRLRLWSVETGTSEPLKGHDDTTFFVAFLEDGKRLVSGSFGGAVQIHSIETGASKILEANKDALDAMAVSPDGAMVALGSSDGRLTLLDIETGSVKGTVKAHTDRIMSIAFSSDSKTLAFGDGPNQVLLWETKTGAVKLLEGRTDSDLLPVFSPDGKLLALRSMDNNVHLWDVCTGAIKQTVETKTKRVRAITFSNDSATLAFGDGQPGQYYVHLWNLKTGASKLLAGHTDWIRSIAFSKDGAMLVSGSADNTVRLWQVESGTSQVLKGHTGSVELIAFSPDGTTYASATISEQTVRLWGVGSSNFEHLESHDSAVRWVKFSADGTVLVSASRGDGTVRLWDTKAGTSRSLEGFSCYADPIALSPDVKSLAVADAHSLKLWHFETGKFQLLDDSFEARSLAYSPNGKTLASANGEELRIWNLEASTFQVLGNSEVVVFSPDGKKLASESDGGIGLWEVETGAFKPLQDSPSFSATQLIFSPDGKTLAASYNYEGGVVRITGVLVLKFLYNVSPFHPLSKYPGPLLWRASRIPASYHHACGDLYKCIAAIHVKYGDTVRIAPDELSFSAPSAWPQIYNSRPQLNKSKWHFAPNDVEKLPASMITAPDAEHARLRRLAGPAFLNAGIAEVEPVLQQYSDLLCSQLAVASGEGSQNLVEWFLWALNDVIGQLALDQEFQCLEKRRMHPWPHFLLSVLKQTAALNQFRRFGFPMQVLQLMMTQKMKEERDSFMDLAKTSINKRLSRDKEESSEIVIDNASSKKRPDIVGLMLREMKGGERLTEGEIMSNSVLIVGGGAETTSTCLSATFYNLCKTPHAMNKLKNEIRRAFSSNEEITVKATAALPYLKATVDESLRVFPVASYITPRVTPEAGYNINGEHIGGGTYISMGQWYMGRSAKHFEEPEKFRPERWFDLETKGPAGLAVDEVLRPFSLGPRNCIGKLLAVAEARLVIAKLLWNFDIELDGPHETWVEDARFYILWQLQPLNVKLTPVKR</sequence>
<evidence type="ECO:0000313" key="15">
    <source>
        <dbReference type="Proteomes" id="UP001358417"/>
    </source>
</evidence>
<keyword evidence="15" id="KW-1185">Reference proteome</keyword>
<dbReference type="PROSITE" id="PS00086">
    <property type="entry name" value="CYTOCHROME_P450"/>
    <property type="match status" value="1"/>
</dbReference>
<keyword evidence="5" id="KW-0560">Oxidoreductase</keyword>